<gene>
    <name evidence="2" type="ORF">H1P_110040</name>
</gene>
<dbReference type="InterPro" id="IPR011335">
    <property type="entry name" value="Restrct_endonuc-II-like"/>
</dbReference>
<dbReference type="OrthoDB" id="5768410at2"/>
<accession>A0A563VJF6</accession>
<dbReference type="RefSeq" id="WP_144863838.1">
    <property type="nucleotide sequence ID" value="NZ_LR213774.1"/>
</dbReference>
<dbReference type="Proteomes" id="UP000320055">
    <property type="component" value="Unassembled WGS sequence"/>
</dbReference>
<name>A0A563VJF6_9CYAN</name>
<organism evidence="2 3">
    <name type="scientific">Hyella patelloides LEGE 07179</name>
    <dbReference type="NCBI Taxonomy" id="945734"/>
    <lineage>
        <taxon>Bacteria</taxon>
        <taxon>Bacillati</taxon>
        <taxon>Cyanobacteriota</taxon>
        <taxon>Cyanophyceae</taxon>
        <taxon>Pleurocapsales</taxon>
        <taxon>Hyellaceae</taxon>
        <taxon>Hyella</taxon>
    </lineage>
</organism>
<dbReference type="EMBL" id="CAACVJ010000013">
    <property type="protein sequence ID" value="VEP11590.1"/>
    <property type="molecule type" value="Genomic_DNA"/>
</dbReference>
<proteinExistence type="predicted"/>
<dbReference type="InterPro" id="IPR008538">
    <property type="entry name" value="Uma2"/>
</dbReference>
<dbReference type="Gene3D" id="3.90.1570.10">
    <property type="entry name" value="tt1808, chain A"/>
    <property type="match status" value="1"/>
</dbReference>
<keyword evidence="3" id="KW-1185">Reference proteome</keyword>
<sequence length="202" mass="22894">MFTNNLNLPIDSDRAMQSDQTLSLAGMTWVDYEKFDSEDYSGYLVSYFNGVISIVSPGRNHENIGQTFIVLINAYCRHYNLIYYPMGSTRLKNPPLAGKEPDVSYAFAIDKTIPDLAIEVVFSSGGIIELEKYRLLGVKEVWFWQNREIKIFQLIGDRYQEVSVSNCLPQLNSKSLAEFVNRGLSETPLSIEADFIAQLPIS</sequence>
<evidence type="ECO:0000313" key="2">
    <source>
        <dbReference type="EMBL" id="VEP11590.1"/>
    </source>
</evidence>
<evidence type="ECO:0000259" key="1">
    <source>
        <dbReference type="Pfam" id="PF05685"/>
    </source>
</evidence>
<dbReference type="PANTHER" id="PTHR47152:SF4">
    <property type="entry name" value="SLR0445 PROTEIN"/>
    <property type="match status" value="1"/>
</dbReference>
<reference evidence="2 3" key="1">
    <citation type="submission" date="2019-01" db="EMBL/GenBank/DDBJ databases">
        <authorList>
            <person name="Brito A."/>
        </authorList>
    </citation>
    <scope>NUCLEOTIDE SEQUENCE [LARGE SCALE GENOMIC DNA]</scope>
    <source>
        <strain evidence="2">1</strain>
    </source>
</reference>
<dbReference type="Pfam" id="PF05685">
    <property type="entry name" value="Uma2"/>
    <property type="match status" value="1"/>
</dbReference>
<dbReference type="SUPFAM" id="SSF52980">
    <property type="entry name" value="Restriction endonuclease-like"/>
    <property type="match status" value="1"/>
</dbReference>
<dbReference type="AlphaFoldDB" id="A0A563VJF6"/>
<dbReference type="InterPro" id="IPR012296">
    <property type="entry name" value="Nuclease_put_TT1808"/>
</dbReference>
<dbReference type="CDD" id="cd06260">
    <property type="entry name" value="DUF820-like"/>
    <property type="match status" value="1"/>
</dbReference>
<feature type="domain" description="Putative restriction endonuclease" evidence="1">
    <location>
        <begin position="29"/>
        <end position="185"/>
    </location>
</feature>
<protein>
    <recommendedName>
        <fullName evidence="1">Putative restriction endonuclease domain-containing protein</fullName>
    </recommendedName>
</protein>
<evidence type="ECO:0000313" key="3">
    <source>
        <dbReference type="Proteomes" id="UP000320055"/>
    </source>
</evidence>
<dbReference type="PANTHER" id="PTHR47152">
    <property type="entry name" value="SLR2084 PROTEIN-RELATED"/>
    <property type="match status" value="1"/>
</dbReference>